<protein>
    <recommendedName>
        <fullName evidence="4">Rrp15p-domain-containing protein</fullName>
    </recommendedName>
</protein>
<feature type="compositionally biased region" description="Basic and acidic residues" evidence="2">
    <location>
        <begin position="63"/>
        <end position="78"/>
    </location>
</feature>
<name>A0A077WK62_9FUNG</name>
<evidence type="ECO:0000256" key="2">
    <source>
        <dbReference type="SAM" id="MobiDB-lite"/>
    </source>
</evidence>
<evidence type="ECO:0008006" key="4">
    <source>
        <dbReference type="Google" id="ProtNLM"/>
    </source>
</evidence>
<dbReference type="GO" id="GO:0000460">
    <property type="term" value="P:maturation of 5.8S rRNA"/>
    <property type="evidence" value="ECO:0007669"/>
    <property type="project" value="TreeGrafter"/>
</dbReference>
<feature type="compositionally biased region" description="Acidic residues" evidence="2">
    <location>
        <begin position="25"/>
        <end position="40"/>
    </location>
</feature>
<dbReference type="InterPro" id="IPR012459">
    <property type="entry name" value="Rrp15"/>
</dbReference>
<evidence type="ECO:0000256" key="1">
    <source>
        <dbReference type="ARBA" id="ARBA00007462"/>
    </source>
</evidence>
<gene>
    <name evidence="3" type="ORF">LRAMOSA02089</name>
</gene>
<dbReference type="OrthoDB" id="20949at2759"/>
<feature type="region of interest" description="Disordered" evidence="2">
    <location>
        <begin position="1"/>
        <end position="108"/>
    </location>
</feature>
<dbReference type="AlphaFoldDB" id="A0A077WK62"/>
<dbReference type="GO" id="GO:0030687">
    <property type="term" value="C:preribosome, large subunit precursor"/>
    <property type="evidence" value="ECO:0007669"/>
    <property type="project" value="TreeGrafter"/>
</dbReference>
<feature type="compositionally biased region" description="Basic and acidic residues" evidence="2">
    <location>
        <begin position="1"/>
        <end position="24"/>
    </location>
</feature>
<dbReference type="EMBL" id="LK023324">
    <property type="protein sequence ID" value="CDS08141.1"/>
    <property type="molecule type" value="Genomic_DNA"/>
</dbReference>
<reference evidence="3" key="1">
    <citation type="journal article" date="2014" name="Genome Announc.">
        <title>De novo whole-genome sequence and genome annotation of Lichtheimia ramosa.</title>
        <authorList>
            <person name="Linde J."/>
            <person name="Schwartze V."/>
            <person name="Binder U."/>
            <person name="Lass-Florl C."/>
            <person name="Voigt K."/>
            <person name="Horn F."/>
        </authorList>
    </citation>
    <scope>NUCLEOTIDE SEQUENCE</scope>
    <source>
        <strain evidence="3">JMRC FSU:6197</strain>
    </source>
</reference>
<sequence length="211" mass="23960">MPKRKHEEIVENDNEHSDSDNDKFDFEDEVAFDESEEESGQESQSDSGSDLDDNDEFDDDEIAESRPSKAKKQSKEAFSDAMTKILASQLKGTDKKQPIMARSKGTERKIEEEKLEYKARKVLAAEKKALKEKGHVIPDYTTFEYEKRLRKVATRGVVKLFNAVRIQQKTTEHAVAEVQEHRKASSALEKAKNVSTMSKSNFLDLLKSGNS</sequence>
<organism evidence="3">
    <name type="scientific">Lichtheimia ramosa</name>
    <dbReference type="NCBI Taxonomy" id="688394"/>
    <lineage>
        <taxon>Eukaryota</taxon>
        <taxon>Fungi</taxon>
        <taxon>Fungi incertae sedis</taxon>
        <taxon>Mucoromycota</taxon>
        <taxon>Mucoromycotina</taxon>
        <taxon>Mucoromycetes</taxon>
        <taxon>Mucorales</taxon>
        <taxon>Lichtheimiaceae</taxon>
        <taxon>Lichtheimia</taxon>
    </lineage>
</organism>
<dbReference type="Pfam" id="PF07890">
    <property type="entry name" value="Rrp15p"/>
    <property type="match status" value="1"/>
</dbReference>
<comment type="similarity">
    <text evidence="1">Belongs to the RRP15 family.</text>
</comment>
<dbReference type="PANTHER" id="PTHR13245">
    <property type="entry name" value="RRP15-LIKE PROTEIN"/>
    <property type="match status" value="1"/>
</dbReference>
<feature type="compositionally biased region" description="Acidic residues" evidence="2">
    <location>
        <begin position="49"/>
        <end position="62"/>
    </location>
</feature>
<proteinExistence type="inferred from homology"/>
<accession>A0A077WK62</accession>
<dbReference type="PANTHER" id="PTHR13245:SF14">
    <property type="entry name" value="RRP15-LIKE PROTEIN"/>
    <property type="match status" value="1"/>
</dbReference>
<dbReference type="GO" id="GO:0000470">
    <property type="term" value="P:maturation of LSU-rRNA"/>
    <property type="evidence" value="ECO:0007669"/>
    <property type="project" value="TreeGrafter"/>
</dbReference>
<evidence type="ECO:0000313" key="3">
    <source>
        <dbReference type="EMBL" id="CDS08141.1"/>
    </source>
</evidence>